<evidence type="ECO:0000256" key="1">
    <source>
        <dbReference type="SAM" id="MobiDB-lite"/>
    </source>
</evidence>
<gene>
    <name evidence="2" type="ORF">P3T76_012612</name>
</gene>
<dbReference type="EMBL" id="JASMQC010000031">
    <property type="protein sequence ID" value="KAK1932112.1"/>
    <property type="molecule type" value="Genomic_DNA"/>
</dbReference>
<name>A0AAD9G5E2_9STRA</name>
<feature type="region of interest" description="Disordered" evidence="1">
    <location>
        <begin position="161"/>
        <end position="183"/>
    </location>
</feature>
<dbReference type="Proteomes" id="UP001259832">
    <property type="component" value="Unassembled WGS sequence"/>
</dbReference>
<evidence type="ECO:0000313" key="3">
    <source>
        <dbReference type="Proteomes" id="UP001259832"/>
    </source>
</evidence>
<proteinExistence type="predicted"/>
<dbReference type="AlphaFoldDB" id="A0AAD9G5E2"/>
<reference evidence="2" key="1">
    <citation type="submission" date="2023-08" db="EMBL/GenBank/DDBJ databases">
        <title>Reference Genome Resource for the Citrus Pathogen Phytophthora citrophthora.</title>
        <authorList>
            <person name="Moller H."/>
            <person name="Coetzee B."/>
            <person name="Rose L.J."/>
            <person name="Van Niekerk J.M."/>
        </authorList>
    </citation>
    <scope>NUCLEOTIDE SEQUENCE</scope>
    <source>
        <strain evidence="2">STE-U-9442</strain>
    </source>
</reference>
<keyword evidence="3" id="KW-1185">Reference proteome</keyword>
<sequence length="223" mass="24328">MIHIVKDLDRDKVLLDGHLFSTGNPFEGDNLESDSVSEVVKYMVNKVLAFKHEATSHNRVPGASAALSHQPSSPAHRLANNCEARALAFVERVLQGSSRTQSGGDIYDAISFFCQQEHVSICPVSQDARPVQMRMTGDVSKGLFQVEVQVCMQFKVIELTPRSPTPAPTGDEGFSSLESEMDSPRDNLNEWAVLEGSLSRQFTLGQLSAPGTITIHCVSPTKS</sequence>
<accession>A0AAD9G5E2</accession>
<comment type="caution">
    <text evidence="2">The sequence shown here is derived from an EMBL/GenBank/DDBJ whole genome shotgun (WGS) entry which is preliminary data.</text>
</comment>
<organism evidence="2 3">
    <name type="scientific">Phytophthora citrophthora</name>
    <dbReference type="NCBI Taxonomy" id="4793"/>
    <lineage>
        <taxon>Eukaryota</taxon>
        <taxon>Sar</taxon>
        <taxon>Stramenopiles</taxon>
        <taxon>Oomycota</taxon>
        <taxon>Peronosporomycetes</taxon>
        <taxon>Peronosporales</taxon>
        <taxon>Peronosporaceae</taxon>
        <taxon>Phytophthora</taxon>
    </lineage>
</organism>
<evidence type="ECO:0000313" key="2">
    <source>
        <dbReference type="EMBL" id="KAK1932112.1"/>
    </source>
</evidence>
<protein>
    <submittedName>
        <fullName evidence="2">Uncharacterized protein</fullName>
    </submittedName>
</protein>